<dbReference type="AlphaFoldDB" id="A0A1A9UF36"/>
<protein>
    <submittedName>
        <fullName evidence="1">Uncharacterized protein</fullName>
    </submittedName>
</protein>
<reference evidence="1" key="1">
    <citation type="submission" date="2020-05" db="UniProtKB">
        <authorList>
            <consortium name="EnsemblMetazoa"/>
        </authorList>
    </citation>
    <scope>IDENTIFICATION</scope>
    <source>
        <strain evidence="1">TTRI</strain>
    </source>
</reference>
<name>A0A1A9UF36_GLOAU</name>
<evidence type="ECO:0000313" key="1">
    <source>
        <dbReference type="EnsemblMetazoa" id="GAUT002811-PA"/>
    </source>
</evidence>
<dbReference type="EnsemblMetazoa" id="GAUT002811-RA">
    <property type="protein sequence ID" value="GAUT002811-PA"/>
    <property type="gene ID" value="GAUT002811"/>
</dbReference>
<organism evidence="1 2">
    <name type="scientific">Glossina austeni</name>
    <name type="common">Savannah tsetse fly</name>
    <dbReference type="NCBI Taxonomy" id="7395"/>
    <lineage>
        <taxon>Eukaryota</taxon>
        <taxon>Metazoa</taxon>
        <taxon>Ecdysozoa</taxon>
        <taxon>Arthropoda</taxon>
        <taxon>Hexapoda</taxon>
        <taxon>Insecta</taxon>
        <taxon>Pterygota</taxon>
        <taxon>Neoptera</taxon>
        <taxon>Endopterygota</taxon>
        <taxon>Diptera</taxon>
        <taxon>Brachycera</taxon>
        <taxon>Muscomorpha</taxon>
        <taxon>Hippoboscoidea</taxon>
        <taxon>Glossinidae</taxon>
        <taxon>Glossina</taxon>
    </lineage>
</organism>
<dbReference type="STRING" id="7395.A0A1A9UF36"/>
<dbReference type="Proteomes" id="UP000078200">
    <property type="component" value="Unassembled WGS sequence"/>
</dbReference>
<proteinExistence type="predicted"/>
<dbReference type="VEuPathDB" id="VectorBase:GAUT002811"/>
<sequence length="141" mass="16346">MYCLGNSSTQCPTCKKEYQSIVKLFLNFDDSKIEGINKLLIESQDIEKRFIQVAEQYTIIRREFNNLNKEMAKSSAGKIDFIMYLSDRYSVTMGKVKKALKQNKVLLQEVDKKIKELTGFKDDDKKDAPALPKQCTDIYKK</sequence>
<evidence type="ECO:0000313" key="2">
    <source>
        <dbReference type="Proteomes" id="UP000078200"/>
    </source>
</evidence>
<keyword evidence="2" id="KW-1185">Reference proteome</keyword>
<accession>A0A1A9UF36</accession>